<evidence type="ECO:0000313" key="3">
    <source>
        <dbReference type="EMBL" id="RRJ86635.1"/>
    </source>
</evidence>
<protein>
    <submittedName>
        <fullName evidence="3">SDR family oxidoreductase</fullName>
    </submittedName>
</protein>
<dbReference type="RefSeq" id="WP_124972415.1">
    <property type="nucleotide sequence ID" value="NZ_RQVS01000008.1"/>
</dbReference>
<comment type="caution">
    <text evidence="3">The sequence shown here is derived from an EMBL/GenBank/DDBJ whole genome shotgun (WGS) entry which is preliminary data.</text>
</comment>
<evidence type="ECO:0000256" key="1">
    <source>
        <dbReference type="ARBA" id="ARBA00006484"/>
    </source>
</evidence>
<reference evidence="3 4" key="1">
    <citation type="submission" date="2018-11" db="EMBL/GenBank/DDBJ databases">
        <title>YIM 102482-1 draft genome.</title>
        <authorList>
            <person name="Li G."/>
            <person name="Jiang Y."/>
        </authorList>
    </citation>
    <scope>NUCLEOTIDE SEQUENCE [LARGE SCALE GENOMIC DNA]</scope>
    <source>
        <strain evidence="3 4">YIM 102482-1</strain>
    </source>
</reference>
<dbReference type="PANTHER" id="PTHR43008">
    <property type="entry name" value="BENZIL REDUCTASE"/>
    <property type="match status" value="1"/>
</dbReference>
<gene>
    <name evidence="3" type="ORF">EG850_08290</name>
</gene>
<dbReference type="OrthoDB" id="9803333at2"/>
<sequence>MSADVTMVIGNGGMGRAIARRLGAGVKLLIADYNADALEPVAEKMRDDGFEVETAVVDVTSRESVAALAKRASELGRVTRVAHTAGVSPEQAPIPAILAVDVLGVAYVLEEFASVIAEGGAGVVIASNAGHMYPGVISSEDARQLGQLPGDELAASPLVSPDRFDDRAVAYQFAKRAAQLRVQAAAGAWGERGARINSISPGVISTPMGRAELVGANEGLVRGLIASTAVGRLGSTEEIASAVDFLLGGGSSFITGTDLVVDGGAVAAIMTGAFNPLAP</sequence>
<dbReference type="EMBL" id="RQVS01000008">
    <property type="protein sequence ID" value="RRJ86635.1"/>
    <property type="molecule type" value="Genomic_DNA"/>
</dbReference>
<dbReference type="PANTHER" id="PTHR43008:SF4">
    <property type="entry name" value="CHAIN DEHYDROGENASE, PUTATIVE (AFU_ORTHOLOGUE AFUA_4G08710)-RELATED"/>
    <property type="match status" value="1"/>
</dbReference>
<dbReference type="Pfam" id="PF13561">
    <property type="entry name" value="adh_short_C2"/>
    <property type="match status" value="1"/>
</dbReference>
<proteinExistence type="inferred from homology"/>
<dbReference type="InterPro" id="IPR002347">
    <property type="entry name" value="SDR_fam"/>
</dbReference>
<dbReference type="Gene3D" id="3.40.50.720">
    <property type="entry name" value="NAD(P)-binding Rossmann-like Domain"/>
    <property type="match status" value="1"/>
</dbReference>
<accession>A0A3P3VUY6</accession>
<dbReference type="SUPFAM" id="SSF51735">
    <property type="entry name" value="NAD(P)-binding Rossmann-fold domains"/>
    <property type="match status" value="1"/>
</dbReference>
<keyword evidence="2" id="KW-0560">Oxidoreductase</keyword>
<dbReference type="InterPro" id="IPR036291">
    <property type="entry name" value="NAD(P)-bd_dom_sf"/>
</dbReference>
<evidence type="ECO:0000256" key="2">
    <source>
        <dbReference type="ARBA" id="ARBA00023002"/>
    </source>
</evidence>
<name>A0A3P3VUY6_9MICO</name>
<dbReference type="Pfam" id="PF00106">
    <property type="entry name" value="adh_short"/>
    <property type="match status" value="1"/>
</dbReference>
<keyword evidence="4" id="KW-1185">Reference proteome</keyword>
<organism evidence="3 4">
    <name type="scientific">Gulosibacter macacae</name>
    <dbReference type="NCBI Taxonomy" id="2488791"/>
    <lineage>
        <taxon>Bacteria</taxon>
        <taxon>Bacillati</taxon>
        <taxon>Actinomycetota</taxon>
        <taxon>Actinomycetes</taxon>
        <taxon>Micrococcales</taxon>
        <taxon>Microbacteriaceae</taxon>
        <taxon>Gulosibacter</taxon>
    </lineage>
</organism>
<dbReference type="PRINTS" id="PR00081">
    <property type="entry name" value="GDHRDH"/>
</dbReference>
<dbReference type="Proteomes" id="UP000274391">
    <property type="component" value="Unassembled WGS sequence"/>
</dbReference>
<comment type="similarity">
    <text evidence="1">Belongs to the short-chain dehydrogenases/reductases (SDR) family.</text>
</comment>
<dbReference type="GO" id="GO:0050664">
    <property type="term" value="F:oxidoreductase activity, acting on NAD(P)H, oxygen as acceptor"/>
    <property type="evidence" value="ECO:0007669"/>
    <property type="project" value="TreeGrafter"/>
</dbReference>
<evidence type="ECO:0000313" key="4">
    <source>
        <dbReference type="Proteomes" id="UP000274391"/>
    </source>
</evidence>
<dbReference type="NCBIfam" id="NF005395">
    <property type="entry name" value="PRK06940.1"/>
    <property type="match status" value="1"/>
</dbReference>
<dbReference type="AlphaFoldDB" id="A0A3P3VUY6"/>